<protein>
    <submittedName>
        <fullName evidence="1">Uncharacterized protein</fullName>
    </submittedName>
</protein>
<sequence>MENCAISFRFGCNVQNLIKFSRSLHYIHSMEICAFFCRFGCNVLNPIKLRGKNVRTLVKYVLLSVECILGKDLPFIQTHIHTYVCVFACE</sequence>
<name>A0A022RYV5_ERYGU</name>
<gene>
    <name evidence="1" type="ORF">MIMGU_mgv1a017163mg</name>
</gene>
<evidence type="ECO:0000313" key="2">
    <source>
        <dbReference type="Proteomes" id="UP000030748"/>
    </source>
</evidence>
<evidence type="ECO:0000313" key="1">
    <source>
        <dbReference type="EMBL" id="EYU45181.1"/>
    </source>
</evidence>
<reference evidence="1 2" key="1">
    <citation type="journal article" date="2013" name="Proc. Natl. Acad. Sci. U.S.A.">
        <title>Fine-scale variation in meiotic recombination in Mimulus inferred from population shotgun sequencing.</title>
        <authorList>
            <person name="Hellsten U."/>
            <person name="Wright K.M."/>
            <person name="Jenkins J."/>
            <person name="Shu S."/>
            <person name="Yuan Y."/>
            <person name="Wessler S.R."/>
            <person name="Schmutz J."/>
            <person name="Willis J.H."/>
            <person name="Rokhsar D.S."/>
        </authorList>
    </citation>
    <scope>NUCLEOTIDE SEQUENCE [LARGE SCALE GENOMIC DNA]</scope>
    <source>
        <strain evidence="2">cv. DUN x IM62</strain>
    </source>
</reference>
<dbReference type="AlphaFoldDB" id="A0A022RYV5"/>
<keyword evidence="2" id="KW-1185">Reference proteome</keyword>
<organism evidence="1 2">
    <name type="scientific">Erythranthe guttata</name>
    <name type="common">Yellow monkey flower</name>
    <name type="synonym">Mimulus guttatus</name>
    <dbReference type="NCBI Taxonomy" id="4155"/>
    <lineage>
        <taxon>Eukaryota</taxon>
        <taxon>Viridiplantae</taxon>
        <taxon>Streptophyta</taxon>
        <taxon>Embryophyta</taxon>
        <taxon>Tracheophyta</taxon>
        <taxon>Spermatophyta</taxon>
        <taxon>Magnoliopsida</taxon>
        <taxon>eudicotyledons</taxon>
        <taxon>Gunneridae</taxon>
        <taxon>Pentapetalae</taxon>
        <taxon>asterids</taxon>
        <taxon>lamiids</taxon>
        <taxon>Lamiales</taxon>
        <taxon>Phrymaceae</taxon>
        <taxon>Erythranthe</taxon>
    </lineage>
</organism>
<dbReference type="EMBL" id="KI630200">
    <property type="protein sequence ID" value="EYU45181.1"/>
    <property type="molecule type" value="Genomic_DNA"/>
</dbReference>
<accession>A0A022RYV5</accession>
<proteinExistence type="predicted"/>
<dbReference type="Proteomes" id="UP000030748">
    <property type="component" value="Unassembled WGS sequence"/>
</dbReference>